<evidence type="ECO:0000313" key="4">
    <source>
        <dbReference type="EMBL" id="TMR39132.1"/>
    </source>
</evidence>
<proteinExistence type="inferred from homology"/>
<dbReference type="PRINTS" id="PR00081">
    <property type="entry name" value="GDHRDH"/>
</dbReference>
<comment type="caution">
    <text evidence="4">The sequence shown here is derived from an EMBL/GenBank/DDBJ whole genome shotgun (WGS) entry which is preliminary data.</text>
</comment>
<dbReference type="Gene3D" id="3.40.50.720">
    <property type="entry name" value="NAD(P)-binding Rossmann-like Domain"/>
    <property type="match status" value="1"/>
</dbReference>
<dbReference type="GO" id="GO:0016020">
    <property type="term" value="C:membrane"/>
    <property type="evidence" value="ECO:0007669"/>
    <property type="project" value="TreeGrafter"/>
</dbReference>
<keyword evidence="2" id="KW-0560">Oxidoreductase</keyword>
<dbReference type="InterPro" id="IPR002347">
    <property type="entry name" value="SDR_fam"/>
</dbReference>
<dbReference type="InterPro" id="IPR036291">
    <property type="entry name" value="NAD(P)-bd_dom_sf"/>
</dbReference>
<dbReference type="Pfam" id="PF00106">
    <property type="entry name" value="adh_short"/>
    <property type="match status" value="1"/>
</dbReference>
<protein>
    <submittedName>
        <fullName evidence="4">SDR family NAD(P)-dependent oxidoreductase</fullName>
    </submittedName>
</protein>
<evidence type="ECO:0000256" key="2">
    <source>
        <dbReference type="ARBA" id="ARBA00023002"/>
    </source>
</evidence>
<evidence type="ECO:0000313" key="5">
    <source>
        <dbReference type="Proteomes" id="UP000305238"/>
    </source>
</evidence>
<dbReference type="PROSITE" id="PS00061">
    <property type="entry name" value="ADH_SHORT"/>
    <property type="match status" value="1"/>
</dbReference>
<dbReference type="AlphaFoldDB" id="A0A5S4H2H4"/>
<sequence length="298" mass="31439">MILDSTRWDSSPWPATLAGRRVLITGAARGIGAALAARLHERGARVALAGLEPDLLASVAADCGSAPWWTCDVTDRDRVEEVVNSAVQELGGLDVVVANAGVAAQMPIIGGDPSVLEQSLKVNVLGVYNTLRAAGPHISHERGYALAVASLAAAVQAPLLGAYSASKAAVEAMGNTLRSELKPWGAKAGVAYFAELDTDMTQRGFSTEAASALTSARSASSFISKVTPLRVGIDALERGIARRSKRVVAPWWVGGVLPVRMLAQPVVDRAVQRDLRRILDVARKEHVELTTPQPDSAR</sequence>
<evidence type="ECO:0000256" key="3">
    <source>
        <dbReference type="RuleBase" id="RU000363"/>
    </source>
</evidence>
<keyword evidence="5" id="KW-1185">Reference proteome</keyword>
<dbReference type="PRINTS" id="PR00080">
    <property type="entry name" value="SDRFAMILY"/>
</dbReference>
<dbReference type="SUPFAM" id="SSF51735">
    <property type="entry name" value="NAD(P)-binding Rossmann-fold domains"/>
    <property type="match status" value="1"/>
</dbReference>
<organism evidence="4 5">
    <name type="scientific">Actinomadura geliboluensis</name>
    <dbReference type="NCBI Taxonomy" id="882440"/>
    <lineage>
        <taxon>Bacteria</taxon>
        <taxon>Bacillati</taxon>
        <taxon>Actinomycetota</taxon>
        <taxon>Actinomycetes</taxon>
        <taxon>Streptosporangiales</taxon>
        <taxon>Thermomonosporaceae</taxon>
        <taxon>Actinomadura</taxon>
    </lineage>
</organism>
<comment type="similarity">
    <text evidence="1 3">Belongs to the short-chain dehydrogenases/reductases (SDR) family.</text>
</comment>
<dbReference type="EMBL" id="VCKZ01000092">
    <property type="protein sequence ID" value="TMR39132.1"/>
    <property type="molecule type" value="Genomic_DNA"/>
</dbReference>
<dbReference type="PANTHER" id="PTHR44196">
    <property type="entry name" value="DEHYDROGENASE/REDUCTASE SDR FAMILY MEMBER 7B"/>
    <property type="match status" value="1"/>
</dbReference>
<reference evidence="4 5" key="1">
    <citation type="submission" date="2019-05" db="EMBL/GenBank/DDBJ databases">
        <title>Draft genome sequence of Actinomadura geliboluensis A8036.</title>
        <authorList>
            <person name="Saricaoglu S."/>
            <person name="Isik K."/>
        </authorList>
    </citation>
    <scope>NUCLEOTIDE SEQUENCE [LARGE SCALE GENOMIC DNA]</scope>
    <source>
        <strain evidence="4 5">A8036</strain>
    </source>
</reference>
<dbReference type="GO" id="GO:0016491">
    <property type="term" value="F:oxidoreductase activity"/>
    <property type="evidence" value="ECO:0007669"/>
    <property type="project" value="UniProtKB-KW"/>
</dbReference>
<dbReference type="Proteomes" id="UP000305238">
    <property type="component" value="Unassembled WGS sequence"/>
</dbReference>
<accession>A0A5S4H2H4</accession>
<name>A0A5S4H2H4_9ACTN</name>
<gene>
    <name evidence="4" type="ORF">ETD96_14930</name>
</gene>
<dbReference type="OrthoDB" id="3743899at2"/>
<evidence type="ECO:0000256" key="1">
    <source>
        <dbReference type="ARBA" id="ARBA00006484"/>
    </source>
</evidence>
<dbReference type="InterPro" id="IPR020904">
    <property type="entry name" value="Sc_DH/Rdtase_CS"/>
</dbReference>
<dbReference type="CDD" id="cd05233">
    <property type="entry name" value="SDR_c"/>
    <property type="match status" value="1"/>
</dbReference>
<dbReference type="RefSeq" id="WP_138636944.1">
    <property type="nucleotide sequence ID" value="NZ_VCKZ01000092.1"/>
</dbReference>
<dbReference type="PANTHER" id="PTHR44196:SF1">
    <property type="entry name" value="DEHYDROGENASE_REDUCTASE SDR FAMILY MEMBER 7B"/>
    <property type="match status" value="1"/>
</dbReference>